<dbReference type="AlphaFoldDB" id="A0A918FAC0"/>
<dbReference type="EMBL" id="BMSX01000010">
    <property type="protein sequence ID" value="GGR24276.1"/>
    <property type="molecule type" value="Genomic_DNA"/>
</dbReference>
<reference evidence="1" key="1">
    <citation type="journal article" date="2014" name="Int. J. Syst. Evol. Microbiol.">
        <title>Complete genome sequence of Corynebacterium casei LMG S-19264T (=DSM 44701T), isolated from a smear-ripened cheese.</title>
        <authorList>
            <consortium name="US DOE Joint Genome Institute (JGI-PGF)"/>
            <person name="Walter F."/>
            <person name="Albersmeier A."/>
            <person name="Kalinowski J."/>
            <person name="Ruckert C."/>
        </authorList>
    </citation>
    <scope>NUCLEOTIDE SEQUENCE</scope>
    <source>
        <strain evidence="1">JCM 4346</strain>
    </source>
</reference>
<sequence>MDDSLSFESFFEGAKKAAHRAMEDHGREEYDEFALHAGVAVERLAKAVLVKRNPLYLVEMRNGNADLLLYFGGDLDLDTSKVRTVGAGEALRRLRRMGVLPPDPQLDLLIELRNGTAHTTIGDQAKTLLPTFSETVMILLTAVGTTSRVFWGRWARTMIVAVDKQLDEIRRDVEIRTDQARHLFEDRFKGLSDDVKEQVLEGAKPQALRFDPGLDPRWLDDLPSSGPYFHLSTVDCPACEGPAMVRLLPSGQDTVPTGMDMLYCNLCNLYLIGQDEVKASGAKSPFQGSMHPPLITITGVGPIPVPDPEQAAES</sequence>
<protein>
    <submittedName>
        <fullName evidence="1">Uncharacterized protein</fullName>
    </submittedName>
</protein>
<proteinExistence type="predicted"/>
<evidence type="ECO:0000313" key="2">
    <source>
        <dbReference type="Proteomes" id="UP000658320"/>
    </source>
</evidence>
<comment type="caution">
    <text evidence="1">The sequence shown here is derived from an EMBL/GenBank/DDBJ whole genome shotgun (WGS) entry which is preliminary data.</text>
</comment>
<evidence type="ECO:0000313" key="1">
    <source>
        <dbReference type="EMBL" id="GGR24276.1"/>
    </source>
</evidence>
<gene>
    <name evidence="1" type="ORF">GCM10010251_45450</name>
</gene>
<name>A0A918FAC0_9ACTN</name>
<dbReference type="RefSeq" id="WP_189939419.1">
    <property type="nucleotide sequence ID" value="NZ_BMSX01000010.1"/>
</dbReference>
<keyword evidence="2" id="KW-1185">Reference proteome</keyword>
<reference evidence="1" key="2">
    <citation type="submission" date="2020-09" db="EMBL/GenBank/DDBJ databases">
        <authorList>
            <person name="Sun Q."/>
            <person name="Ohkuma M."/>
        </authorList>
    </citation>
    <scope>NUCLEOTIDE SEQUENCE</scope>
    <source>
        <strain evidence="1">JCM 4346</strain>
    </source>
</reference>
<dbReference type="Proteomes" id="UP000658320">
    <property type="component" value="Unassembled WGS sequence"/>
</dbReference>
<organism evidence="1 2">
    <name type="scientific">Streptomyces aurantiogriseus</name>
    <dbReference type="NCBI Taxonomy" id="66870"/>
    <lineage>
        <taxon>Bacteria</taxon>
        <taxon>Bacillati</taxon>
        <taxon>Actinomycetota</taxon>
        <taxon>Actinomycetes</taxon>
        <taxon>Kitasatosporales</taxon>
        <taxon>Streptomycetaceae</taxon>
        <taxon>Streptomyces</taxon>
    </lineage>
</organism>
<accession>A0A918FAC0</accession>